<protein>
    <submittedName>
        <fullName evidence="1">Uncharacterized protein</fullName>
    </submittedName>
</protein>
<evidence type="ECO:0000313" key="2">
    <source>
        <dbReference type="Proteomes" id="UP000663823"/>
    </source>
</evidence>
<evidence type="ECO:0000313" key="1">
    <source>
        <dbReference type="EMBL" id="CAF4059662.1"/>
    </source>
</evidence>
<comment type="caution">
    <text evidence="1">The sequence shown here is derived from an EMBL/GenBank/DDBJ whole genome shotgun (WGS) entry which is preliminary data.</text>
</comment>
<dbReference type="EMBL" id="CAJOAX010009618">
    <property type="protein sequence ID" value="CAF4059662.1"/>
    <property type="molecule type" value="Genomic_DNA"/>
</dbReference>
<feature type="non-terminal residue" evidence="1">
    <location>
        <position position="114"/>
    </location>
</feature>
<dbReference type="Proteomes" id="UP000663823">
    <property type="component" value="Unassembled WGS sequence"/>
</dbReference>
<accession>A0A819S9K0</accession>
<organism evidence="1 2">
    <name type="scientific">Rotaria sordida</name>
    <dbReference type="NCBI Taxonomy" id="392033"/>
    <lineage>
        <taxon>Eukaryota</taxon>
        <taxon>Metazoa</taxon>
        <taxon>Spiralia</taxon>
        <taxon>Gnathifera</taxon>
        <taxon>Rotifera</taxon>
        <taxon>Eurotatoria</taxon>
        <taxon>Bdelloidea</taxon>
        <taxon>Philodinida</taxon>
        <taxon>Philodinidae</taxon>
        <taxon>Rotaria</taxon>
    </lineage>
</organism>
<dbReference type="AlphaFoldDB" id="A0A819S9K0"/>
<proteinExistence type="predicted"/>
<reference evidence="1" key="1">
    <citation type="submission" date="2021-02" db="EMBL/GenBank/DDBJ databases">
        <authorList>
            <person name="Nowell W R."/>
        </authorList>
    </citation>
    <scope>NUCLEOTIDE SEQUENCE</scope>
</reference>
<gene>
    <name evidence="1" type="ORF">OTI717_LOCUS32079</name>
</gene>
<name>A0A819S9K0_9BILA</name>
<sequence>MNLRPRNFPPNFWIQLHTHTINSLPTLSSKRTRNPSKKKVNSCVTFLSPHVQKFIYNGAIDKRKGEIRSHKFPLSPEQFTTMVNLGLTNKYQEVILLEQELKLQYNFLHKGYLR</sequence>